<evidence type="ECO:0000259" key="20">
    <source>
        <dbReference type="Pfam" id="PF00150"/>
    </source>
</evidence>
<evidence type="ECO:0000256" key="15">
    <source>
        <dbReference type="ARBA" id="ARBA00041472"/>
    </source>
</evidence>
<feature type="region of interest" description="Disordered" evidence="18">
    <location>
        <begin position="1064"/>
        <end position="1083"/>
    </location>
</feature>
<evidence type="ECO:0000256" key="5">
    <source>
        <dbReference type="ARBA" id="ARBA00022729"/>
    </source>
</evidence>
<evidence type="ECO:0000256" key="4">
    <source>
        <dbReference type="ARBA" id="ARBA00022525"/>
    </source>
</evidence>
<comment type="caution">
    <text evidence="22">The sequence shown here is derived from an EMBL/GenBank/DDBJ whole genome shotgun (WGS) entry which is preliminary data.</text>
</comment>
<evidence type="ECO:0000256" key="1">
    <source>
        <dbReference type="ARBA" id="ARBA00004613"/>
    </source>
</evidence>
<comment type="subcellular location">
    <subcellularLocation>
        <location evidence="1">Secreted</location>
    </subcellularLocation>
</comment>
<dbReference type="PANTHER" id="PTHR31297">
    <property type="entry name" value="GLUCAN ENDO-1,6-BETA-GLUCOSIDASE B"/>
    <property type="match status" value="1"/>
</dbReference>
<dbReference type="GO" id="GO:0006351">
    <property type="term" value="P:DNA-templated transcription"/>
    <property type="evidence" value="ECO:0007669"/>
    <property type="project" value="InterPro"/>
</dbReference>
<keyword evidence="9" id="KW-0326">Glycosidase</keyword>
<dbReference type="AlphaFoldDB" id="A0A397HJG6"/>
<dbReference type="CDD" id="cd12148">
    <property type="entry name" value="fungal_TF_MHR"/>
    <property type="match status" value="1"/>
</dbReference>
<protein>
    <recommendedName>
        <fullName evidence="14">glucan endo-1,6-beta-glucosidase</fullName>
        <ecNumber evidence="14">3.2.1.75</ecNumber>
    </recommendedName>
    <alternativeName>
        <fullName evidence="16">Beta-1,6-glucanase B</fullName>
    </alternativeName>
    <alternativeName>
        <fullName evidence="15">Endo-1,6-beta-D-glucanase B</fullName>
    </alternativeName>
    <alternativeName>
        <fullName evidence="17">Endo-1,6-beta-glucanase B</fullName>
    </alternativeName>
</protein>
<dbReference type="SUPFAM" id="SSF52499">
    <property type="entry name" value="Isochorismatase-like hydrolases"/>
    <property type="match status" value="1"/>
</dbReference>
<dbReference type="Gene3D" id="3.20.20.80">
    <property type="entry name" value="Glycosidases"/>
    <property type="match status" value="1"/>
</dbReference>
<evidence type="ECO:0000256" key="19">
    <source>
        <dbReference type="SAM" id="SignalP"/>
    </source>
</evidence>
<evidence type="ECO:0000256" key="8">
    <source>
        <dbReference type="ARBA" id="ARBA00023277"/>
    </source>
</evidence>
<accession>A0A397HJG6</accession>
<evidence type="ECO:0000256" key="9">
    <source>
        <dbReference type="ARBA" id="ARBA00023295"/>
    </source>
</evidence>
<dbReference type="GO" id="GO:0046557">
    <property type="term" value="F:glucan endo-1,6-beta-glucosidase activity"/>
    <property type="evidence" value="ECO:0007669"/>
    <property type="project" value="UniProtKB-EC"/>
</dbReference>
<evidence type="ECO:0000256" key="18">
    <source>
        <dbReference type="SAM" id="MobiDB-lite"/>
    </source>
</evidence>
<dbReference type="Pfam" id="PF00150">
    <property type="entry name" value="Cellulase"/>
    <property type="match status" value="1"/>
</dbReference>
<comment type="similarity">
    <text evidence="3">Belongs to the isochorismatase family.</text>
</comment>
<sequence length="1141" mass="127273">MIRRLAALSALSGLATAWLPEVNKKITATNGTNLFSSSNGKIRGVNLGSQFVFEPWIAEKAWSDMGCGGQKSEFDCVSSLGQVQANSAFASHWSSWITQDDIAEMVSYGLNTIRVPVGYWMREDLVYSDSEHFPQGGLQYLENLCGWASDAGLYIIIDLHGAPGAQTPQNPFTGQYAPTAGFYQDYQFERALKFLEWMATNIHQNDKFRNVGMLEVVNEPIQNADKVGSMRTSYYPSAFKRIRAAEQSLNIDKNNYLHIQMMDKLWGSGDPTESLTDTYYAAYDDHRYLKWASVDVSKDSYIRTSCSDELDSNTPTVVGEWSLSVPDDVQWNSDWSPDSNQDFYKKWFAAQVTAYEKQQGWVFWTWKAQLGDYRWSYQDAVAAGIIPTDLKSLADLKCNMAKTALLVLDIQHGIVERLDDANTYLARLVPVIKAARKSDIKVIYVKTAFREGYPDTHPRSDMGSRVRESQSFREGDTSVEIHPAVAPDANEPIITKRRVSAFTATDLDLVLRCLGTEHLVVAGLITSGAVLSTVRQAADLDYQLTVLEDLCMDRDQEVHDILMKKVLSRQARVVSSAECTEPGVFAAATNGSAASHHPVAEKLPAPEPPRAEVKPVRRIQELPPEEPLLDLYMLATPALFLELVSLYFRSIHNVAHTLFHEASFMRLLNEGRASLMHVHAMCALVARFSKNPVFNGVGPESRGKLYAGEAIRLFQERVNYPSLETIQGAVLLGHLVGGDGDAQAKQVYIGIARTHAEVLSLWAMPPNSTVVHREERRRTWLSIRVADPWTIIDMSVNSGTSLNNLNVLPEVDDVAFHTYDPELLREAPVPSSSRCDMWAQMAGTLDIYTRISVLLTRLSRGVITFDAYLGEVPLLKECLDGWVRGLPPTLAYSSANLVFFAKQGLGRNFLSMHIAYHHFRQMLFFPSLDARAGRNAASTGDGIAQCRKSANAISEIIDCFTKVDDCQLDYFLYGHVAIVSSCVYMQALMVSEELSELRTARQRLVANFEYLMGLKTHWPAVRQSIARLRDFQTTYQDTMCNPFTLDNWLARFVIEHTAILAERQTPGSQPSSIPRPSQYNSSDESGILGLTGSLKTESALLIPPSHAKVSDRESGKLSALLNDHSLTSEALVNNALNWLLE</sequence>
<evidence type="ECO:0000313" key="23">
    <source>
        <dbReference type="Proteomes" id="UP000215305"/>
    </source>
</evidence>
<dbReference type="EMBL" id="NKHU02000043">
    <property type="protein sequence ID" value="RHZ61544.1"/>
    <property type="molecule type" value="Genomic_DNA"/>
</dbReference>
<gene>
    <name evidence="22" type="ORF">CDV56_108391</name>
</gene>
<keyword evidence="8" id="KW-0119">Carbohydrate metabolism</keyword>
<dbReference type="GO" id="GO:0009251">
    <property type="term" value="P:glucan catabolic process"/>
    <property type="evidence" value="ECO:0007669"/>
    <property type="project" value="TreeGrafter"/>
</dbReference>
<evidence type="ECO:0000256" key="2">
    <source>
        <dbReference type="ARBA" id="ARBA00005641"/>
    </source>
</evidence>
<dbReference type="GeneID" id="38130365"/>
<dbReference type="FunFam" id="3.20.20.80:FF:000269">
    <property type="entry name" value="Probable glucan endo-1,6-beta-glucosidase B"/>
    <property type="match status" value="1"/>
</dbReference>
<organism evidence="22 23">
    <name type="scientific">Aspergillus thermomutatus</name>
    <name type="common">Neosartorya pseudofischeri</name>
    <dbReference type="NCBI Taxonomy" id="41047"/>
    <lineage>
        <taxon>Eukaryota</taxon>
        <taxon>Fungi</taxon>
        <taxon>Dikarya</taxon>
        <taxon>Ascomycota</taxon>
        <taxon>Pezizomycotina</taxon>
        <taxon>Eurotiomycetes</taxon>
        <taxon>Eurotiomycetidae</taxon>
        <taxon>Eurotiales</taxon>
        <taxon>Aspergillaceae</taxon>
        <taxon>Aspergillus</taxon>
        <taxon>Aspergillus subgen. Fumigati</taxon>
    </lineage>
</organism>
<evidence type="ECO:0000256" key="14">
    <source>
        <dbReference type="ARBA" id="ARBA00038935"/>
    </source>
</evidence>
<dbReference type="GO" id="GO:0009986">
    <property type="term" value="C:cell surface"/>
    <property type="evidence" value="ECO:0007669"/>
    <property type="project" value="TreeGrafter"/>
</dbReference>
<keyword evidence="6" id="KW-0378">Hydrolase</keyword>
<feature type="compositionally biased region" description="Polar residues" evidence="18">
    <location>
        <begin position="1065"/>
        <end position="1083"/>
    </location>
</feature>
<dbReference type="OrthoDB" id="1924787at2759"/>
<dbReference type="GO" id="GO:0003677">
    <property type="term" value="F:DNA binding"/>
    <property type="evidence" value="ECO:0007669"/>
    <property type="project" value="InterPro"/>
</dbReference>
<dbReference type="GO" id="GO:0071555">
    <property type="term" value="P:cell wall organization"/>
    <property type="evidence" value="ECO:0007669"/>
    <property type="project" value="UniProtKB-KW"/>
</dbReference>
<dbReference type="InterPro" id="IPR050386">
    <property type="entry name" value="Glycosyl_hydrolase_5"/>
</dbReference>
<feature type="chain" id="PRO_5017486852" description="glucan endo-1,6-beta-glucosidase" evidence="19">
    <location>
        <begin position="18"/>
        <end position="1141"/>
    </location>
</feature>
<name>A0A397HJG6_ASPTH</name>
<dbReference type="SUPFAM" id="SSF51445">
    <property type="entry name" value="(Trans)glycosidases"/>
    <property type="match status" value="1"/>
</dbReference>
<dbReference type="GO" id="GO:0005576">
    <property type="term" value="C:extracellular region"/>
    <property type="evidence" value="ECO:0007669"/>
    <property type="project" value="UniProtKB-SubCell"/>
</dbReference>
<dbReference type="Gene3D" id="3.40.50.850">
    <property type="entry name" value="Isochorismatase-like"/>
    <property type="match status" value="1"/>
</dbReference>
<feature type="domain" description="Isochorismatase-like" evidence="21">
    <location>
        <begin position="403"/>
        <end position="578"/>
    </location>
</feature>
<evidence type="ECO:0000256" key="12">
    <source>
        <dbReference type="ARBA" id="ARBA00036633"/>
    </source>
</evidence>
<evidence type="ECO:0000256" key="17">
    <source>
        <dbReference type="ARBA" id="ARBA00043257"/>
    </source>
</evidence>
<proteinExistence type="inferred from homology"/>
<evidence type="ECO:0000256" key="3">
    <source>
        <dbReference type="ARBA" id="ARBA00006336"/>
    </source>
</evidence>
<dbReference type="InterPro" id="IPR001547">
    <property type="entry name" value="Glyco_hydro_5"/>
</dbReference>
<dbReference type="GO" id="GO:0008270">
    <property type="term" value="F:zinc ion binding"/>
    <property type="evidence" value="ECO:0007669"/>
    <property type="project" value="InterPro"/>
</dbReference>
<evidence type="ECO:0000256" key="7">
    <source>
        <dbReference type="ARBA" id="ARBA00023180"/>
    </source>
</evidence>
<evidence type="ECO:0000256" key="13">
    <source>
        <dbReference type="ARBA" id="ARBA00037628"/>
    </source>
</evidence>
<dbReference type="InterPro" id="IPR000868">
    <property type="entry name" value="Isochorismatase-like_dom"/>
</dbReference>
<keyword evidence="23" id="KW-1185">Reference proteome</keyword>
<dbReference type="GO" id="GO:0004338">
    <property type="term" value="F:glucan exo-1,3-beta-glucosidase activity"/>
    <property type="evidence" value="ECO:0007669"/>
    <property type="project" value="TreeGrafter"/>
</dbReference>
<dbReference type="CDD" id="cd00431">
    <property type="entry name" value="cysteine_hydrolases"/>
    <property type="match status" value="1"/>
</dbReference>
<feature type="signal peptide" evidence="19">
    <location>
        <begin position="1"/>
        <end position="17"/>
    </location>
</feature>
<evidence type="ECO:0000256" key="10">
    <source>
        <dbReference type="ARBA" id="ARBA00023316"/>
    </source>
</evidence>
<dbReference type="STRING" id="41047.A0A397HJG6"/>
<dbReference type="RefSeq" id="XP_026616474.1">
    <property type="nucleotide sequence ID" value="XM_026762010.1"/>
</dbReference>
<comment type="catalytic activity">
    <reaction evidence="12">
        <text>Random hydrolysis of (1-&gt;6)-linkages in (1-&gt;6)-beta-D-glucans.</text>
        <dbReference type="EC" id="3.2.1.75"/>
    </reaction>
</comment>
<dbReference type="PANTHER" id="PTHR31297:SF39">
    <property type="entry name" value="GLUCAN ENDO-1,6-BETA-GLUCOSIDASE B"/>
    <property type="match status" value="1"/>
</dbReference>
<dbReference type="EC" id="3.2.1.75" evidence="14"/>
<evidence type="ECO:0000256" key="16">
    <source>
        <dbReference type="ARBA" id="ARBA00042025"/>
    </source>
</evidence>
<dbReference type="Proteomes" id="UP000215305">
    <property type="component" value="Unassembled WGS sequence"/>
</dbReference>
<comment type="function">
    <text evidence="13">Beta-glucanases participate in the metabolism of beta-glucan, the main structural component of the cell wall. Acts on lutean, pustulan and 1,6-oligo-beta-D-glucosides.</text>
</comment>
<evidence type="ECO:0000256" key="6">
    <source>
        <dbReference type="ARBA" id="ARBA00022801"/>
    </source>
</evidence>
<dbReference type="InterPro" id="IPR036380">
    <property type="entry name" value="Isochorismatase-like_sf"/>
</dbReference>
<keyword evidence="5 19" id="KW-0732">Signal</keyword>
<dbReference type="VEuPathDB" id="FungiDB:CDV56_108391"/>
<keyword evidence="7" id="KW-0325">Glycoprotein</keyword>
<comment type="similarity">
    <text evidence="2">Belongs to the glycosyl hydrolase 5 (cellulase A) family.</text>
</comment>
<evidence type="ECO:0000313" key="22">
    <source>
        <dbReference type="EMBL" id="RHZ61544.1"/>
    </source>
</evidence>
<keyword evidence="11" id="KW-0624">Polysaccharide degradation</keyword>
<reference evidence="22" key="1">
    <citation type="submission" date="2018-08" db="EMBL/GenBank/DDBJ databases">
        <title>Draft genome sequence of azole-resistant Aspergillus thermomutatus (Neosartorya pseudofischeri) strain HMR AF 39, isolated from a human nasal aspirate.</title>
        <authorList>
            <person name="Parent-Michaud M."/>
            <person name="Dufresne P.J."/>
            <person name="Fournier E."/>
            <person name="Martineau C."/>
            <person name="Moreira S."/>
            <person name="Perkins V."/>
            <person name="De Repentigny L."/>
            <person name="Dufresne S.F."/>
        </authorList>
    </citation>
    <scope>NUCLEOTIDE SEQUENCE [LARGE SCALE GENOMIC DNA]</scope>
    <source>
        <strain evidence="22">HMR AF 39</strain>
    </source>
</reference>
<dbReference type="Pfam" id="PF00857">
    <property type="entry name" value="Isochorismatase"/>
    <property type="match status" value="1"/>
</dbReference>
<dbReference type="InterPro" id="IPR017853">
    <property type="entry name" value="GH"/>
</dbReference>
<evidence type="ECO:0000259" key="21">
    <source>
        <dbReference type="Pfam" id="PF00857"/>
    </source>
</evidence>
<keyword evidence="4" id="KW-0964">Secreted</keyword>
<feature type="domain" description="Glycoside hydrolase family 5" evidence="20">
    <location>
        <begin position="88"/>
        <end position="368"/>
    </location>
</feature>
<keyword evidence="10" id="KW-0961">Cell wall biogenesis/degradation</keyword>
<evidence type="ECO:0000256" key="11">
    <source>
        <dbReference type="ARBA" id="ARBA00023326"/>
    </source>
</evidence>